<feature type="region of interest" description="Disordered" evidence="8">
    <location>
        <begin position="30"/>
        <end position="60"/>
    </location>
</feature>
<feature type="compositionally biased region" description="Polar residues" evidence="8">
    <location>
        <begin position="48"/>
        <end position="60"/>
    </location>
</feature>
<dbReference type="GeneID" id="8658556"/>
<keyword evidence="4" id="KW-0863">Zinc-finger</keyword>
<keyword evidence="3" id="KW-0479">Metal-binding</keyword>
<reference evidence="10 12" key="3">
    <citation type="submission" date="2015-04" db="EMBL/GenBank/DDBJ databases">
        <title>Diversity among historical and modern clinical isolates of feline herpesvirus 1.</title>
        <authorList>
            <person name="Vaz P.K."/>
            <person name="Job N."/>
            <person name="Horsington J."/>
            <person name="Hartley C.A."/>
            <person name="Ficorilli N."/>
            <person name="Browning G.F."/>
            <person name="Devlin J.M."/>
        </authorList>
    </citation>
    <scope>NUCLEOTIDE SEQUENCE [LARGE SCALE GENOMIC DNA]</scope>
    <source>
        <strain evidence="10">Feligen</strain>
    </source>
</reference>
<sequence length="337" mass="38739">MSEKRSDRSSHERDAEVRSALCSLLNVRQHHRKSFHHSRKNTRKDLHSTTGVRRTRGDSTTKQARLLEKTPMITCFKERERYSLYFDYVSVSPSDELAAVRDLVVPIVKTTPISLPFDLNQTVADNCVSLSAMGYHLGIGGYCPTCAVSGEPRLYHTSRAALVLAYVQQLNNIYEYRVFLASIISLANHIGGSTSTQIQGSAERFLEDVLSQPELFFVYHVLRDGGPQNFKVLFYRDLEFSGYMMYVVFPGKTVHLHHRLLDRLLSACHGYRIIAHVWQTMFILVVRRDGERQTDMEIPTVSATDIYCKMRDLSFDGELLLEYRKLYSIFDEFPPPR</sequence>
<keyword evidence="5" id="KW-0862">Zinc</keyword>
<evidence type="ECO:0000256" key="2">
    <source>
        <dbReference type="ARBA" id="ARBA00022562"/>
    </source>
</evidence>
<keyword evidence="2" id="KW-1048">Host nucleus</keyword>
<evidence type="ECO:0000313" key="9">
    <source>
        <dbReference type="EMBL" id="ACT88327.1"/>
    </source>
</evidence>
<dbReference type="Proteomes" id="UP000098246">
    <property type="component" value="Segment"/>
</dbReference>
<dbReference type="KEGG" id="vg:8658556"/>
<proteinExistence type="evidence at transcript level"/>
<accession>D1FXV1</accession>
<dbReference type="Proteomes" id="UP000149016">
    <property type="component" value="Segment"/>
</dbReference>
<dbReference type="OrthoDB" id="9304at10239"/>
<organismHost>
    <name type="scientific">Felidae</name>
    <name type="common">cat family</name>
    <dbReference type="NCBI Taxonomy" id="9681"/>
</organismHost>
<evidence type="ECO:0000313" key="11">
    <source>
        <dbReference type="EMBL" id="AVR53477.1"/>
    </source>
</evidence>
<keyword evidence="1" id="KW-0597">Phosphoprotein</keyword>
<evidence type="ECO:0000256" key="1">
    <source>
        <dbReference type="ARBA" id="ARBA00022553"/>
    </source>
</evidence>
<dbReference type="InterPro" id="IPR021152">
    <property type="entry name" value="Herpes_UL31"/>
</dbReference>
<reference evidence="11" key="4">
    <citation type="submission" date="2018-03" db="EMBL/GenBank/DDBJ databases">
        <title>Feline Herpesvirus 1 isolate HR-1.</title>
        <authorList>
            <person name="Tian J."/>
            <person name="Liu Y."/>
            <person name="Liu X."/>
            <person name="Sun X."/>
            <person name="Zhang J."/>
            <person name="Qu L."/>
        </authorList>
    </citation>
    <scope>NUCLEOTIDE SEQUENCE</scope>
    <source>
        <strain evidence="11">HR-1</strain>
    </source>
</reference>
<dbReference type="EMBL" id="KR296657">
    <property type="protein sequence ID" value="ANG65577.1"/>
    <property type="molecule type" value="Genomic_DNA"/>
</dbReference>
<dbReference type="HAMAP" id="MF_04023">
    <property type="entry name" value="HSV_NEC1"/>
    <property type="match status" value="1"/>
</dbReference>
<gene>
    <name evidence="9" type="primary">UL31</name>
</gene>
<dbReference type="Pfam" id="PF02718">
    <property type="entry name" value="Herpes_UL31"/>
    <property type="match status" value="1"/>
</dbReference>
<protein>
    <submittedName>
        <fullName evidence="9">Nuclear egress lamina protein</fullName>
    </submittedName>
</protein>
<dbReference type="GO" id="GO:0046765">
    <property type="term" value="P:viral budding from nuclear membrane"/>
    <property type="evidence" value="ECO:0007669"/>
    <property type="project" value="InterPro"/>
</dbReference>
<dbReference type="EMBL" id="FJ478159">
    <property type="protein sequence ID" value="ACT88327.1"/>
    <property type="molecule type" value="Genomic_DNA"/>
</dbReference>
<organism evidence="9 13">
    <name type="scientific">Feline herpesvirus 1</name>
    <name type="common">FeHV-1</name>
    <name type="synonym">Feline viral rhinotracheitis virus</name>
    <dbReference type="NCBI Taxonomy" id="10334"/>
    <lineage>
        <taxon>Viruses</taxon>
        <taxon>Duplodnaviria</taxon>
        <taxon>Heunggongvirae</taxon>
        <taxon>Peploviricota</taxon>
        <taxon>Herviviricetes</taxon>
        <taxon>Herpesvirales</taxon>
        <taxon>Orthoherpesviridae</taxon>
        <taxon>Alphaherpesvirinae</taxon>
        <taxon>Varicellovirus</taxon>
        <taxon>Varicellovirus felidalpha1</taxon>
    </lineage>
</organism>
<keyword evidence="13" id="KW-1185">Reference proteome</keyword>
<reference evidence="9 13" key="2">
    <citation type="journal article" date="2010" name="Virology">
        <title>Complete genomic sequence and an infectious BAC clone of feline herpesvirus-1 (FHV-1).</title>
        <authorList>
            <person name="Tai S.H."/>
            <person name="Niikura M."/>
            <person name="Cheng H.H."/>
            <person name="Kruger J.M."/>
            <person name="Wise A.G."/>
            <person name="Maes R.K."/>
        </authorList>
    </citation>
    <scope>NUCLEOTIDE SEQUENCE [LARGE SCALE GENOMIC DNA]</scope>
    <source>
        <strain evidence="9">C-27</strain>
    </source>
</reference>
<evidence type="ECO:0000256" key="7">
    <source>
        <dbReference type="ARBA" id="ARBA00023136"/>
    </source>
</evidence>
<evidence type="ECO:0000313" key="13">
    <source>
        <dbReference type="Proteomes" id="UP000149016"/>
    </source>
</evidence>
<evidence type="ECO:0000256" key="4">
    <source>
        <dbReference type="ARBA" id="ARBA00022771"/>
    </source>
</evidence>
<evidence type="ECO:0000256" key="5">
    <source>
        <dbReference type="ARBA" id="ARBA00022833"/>
    </source>
</evidence>
<keyword evidence="6" id="KW-1043">Host membrane</keyword>
<feature type="compositionally biased region" description="Basic residues" evidence="8">
    <location>
        <begin position="30"/>
        <end position="42"/>
    </location>
</feature>
<evidence type="ECO:0000256" key="6">
    <source>
        <dbReference type="ARBA" id="ARBA00022870"/>
    </source>
</evidence>
<dbReference type="GO" id="GO:0008270">
    <property type="term" value="F:zinc ion binding"/>
    <property type="evidence" value="ECO:0007669"/>
    <property type="project" value="UniProtKB-KW"/>
</dbReference>
<keyword evidence="7" id="KW-0472">Membrane</keyword>
<dbReference type="RefSeq" id="YP_003331548.1">
    <property type="nucleotide sequence ID" value="NC_013590.2"/>
</dbReference>
<evidence type="ECO:0000256" key="3">
    <source>
        <dbReference type="ARBA" id="ARBA00022723"/>
    </source>
</evidence>
<evidence type="ECO:0000313" key="12">
    <source>
        <dbReference type="Proteomes" id="UP000098246"/>
    </source>
</evidence>
<evidence type="ECO:0000313" key="10">
    <source>
        <dbReference type="EMBL" id="ANG65577.1"/>
    </source>
</evidence>
<dbReference type="EMBL" id="MH027366">
    <property type="protein sequence ID" value="AVR53477.1"/>
    <property type="molecule type" value="mRNA"/>
</dbReference>
<reference evidence="9" key="1">
    <citation type="submission" date="2009-12" db="EMBL/GenBank/DDBJ databases">
        <authorList>
            <person name="Tai S.-H."/>
            <person name="Niikura M."/>
            <person name="Cheng H.H."/>
            <person name="Kruger J.M."/>
            <person name="Wise A.G."/>
            <person name="Maes R.K."/>
        </authorList>
    </citation>
    <scope>NUCLEOTIDE SEQUENCE</scope>
    <source>
        <strain evidence="9">C-27</strain>
    </source>
</reference>
<name>D1FXV1_FHV1</name>
<evidence type="ECO:0000256" key="8">
    <source>
        <dbReference type="SAM" id="MobiDB-lite"/>
    </source>
</evidence>